<accession>B0THP4</accession>
<dbReference type="SUPFAM" id="SSF53756">
    <property type="entry name" value="UDP-Glycosyltransferase/glycogen phosphorylase"/>
    <property type="match status" value="1"/>
</dbReference>
<evidence type="ECO:0000256" key="1">
    <source>
        <dbReference type="ARBA" id="ARBA00004370"/>
    </source>
</evidence>
<protein>
    <submittedName>
        <fullName evidence="8">1,2-diacylglycerol 3-glucosyltransferase, putative</fullName>
    </submittedName>
</protein>
<dbReference type="GO" id="GO:0016020">
    <property type="term" value="C:membrane"/>
    <property type="evidence" value="ECO:0007669"/>
    <property type="project" value="UniProtKB-SubCell"/>
</dbReference>
<name>B0THP4_HELMI</name>
<reference evidence="8 9" key="1">
    <citation type="journal article" date="2008" name="J. Bacteriol.">
        <title>The genome of Heliobacterium modesticaldum, a phototrophic representative of the Firmicutes containing the simplest photosynthetic apparatus.</title>
        <authorList>
            <person name="Sattley W.M."/>
            <person name="Madigan M.T."/>
            <person name="Swingley W.D."/>
            <person name="Cheung P.C."/>
            <person name="Clocksin K.M."/>
            <person name="Conrad A.L."/>
            <person name="Dejesa L.C."/>
            <person name="Honchak B.M."/>
            <person name="Jung D.O."/>
            <person name="Karbach L.E."/>
            <person name="Kurdoglu A."/>
            <person name="Lahiri S."/>
            <person name="Mastrian S.D."/>
            <person name="Page L.E."/>
            <person name="Taylor H.L."/>
            <person name="Wang Z.T."/>
            <person name="Raymond J."/>
            <person name="Chen M."/>
            <person name="Blankenship R.E."/>
            <person name="Touchman J.W."/>
        </authorList>
    </citation>
    <scope>NUCLEOTIDE SEQUENCE [LARGE SCALE GENOMIC DNA]</scope>
    <source>
        <strain evidence="9">ATCC 51547 / Ice1</strain>
    </source>
</reference>
<organism evidence="8 9">
    <name type="scientific">Heliobacterium modesticaldum (strain ATCC 51547 / Ice1)</name>
    <dbReference type="NCBI Taxonomy" id="498761"/>
    <lineage>
        <taxon>Bacteria</taxon>
        <taxon>Bacillati</taxon>
        <taxon>Bacillota</taxon>
        <taxon>Clostridia</taxon>
        <taxon>Eubacteriales</taxon>
        <taxon>Heliobacteriaceae</taxon>
        <taxon>Heliomicrobium</taxon>
    </lineage>
</organism>
<dbReference type="Pfam" id="PF06925">
    <property type="entry name" value="MGDG_synth"/>
    <property type="match status" value="1"/>
</dbReference>
<dbReference type="OrthoDB" id="9815663at2"/>
<dbReference type="InterPro" id="IPR009695">
    <property type="entry name" value="Diacylglyc_glucosyltr_N"/>
</dbReference>
<dbReference type="InterPro" id="IPR050519">
    <property type="entry name" value="Glycosyltransf_28_UgtP"/>
</dbReference>
<dbReference type="HOGENOM" id="CLU_028367_0_1_9"/>
<dbReference type="PANTHER" id="PTHR43025">
    <property type="entry name" value="MONOGALACTOSYLDIACYLGLYCEROL SYNTHASE"/>
    <property type="match status" value="1"/>
</dbReference>
<evidence type="ECO:0000256" key="5">
    <source>
        <dbReference type="SAM" id="Coils"/>
    </source>
</evidence>
<evidence type="ECO:0000259" key="6">
    <source>
        <dbReference type="Pfam" id="PF04101"/>
    </source>
</evidence>
<comment type="similarity">
    <text evidence="2">Belongs to the glycosyltransferase 28 family.</text>
</comment>
<dbReference type="EMBL" id="CP000930">
    <property type="protein sequence ID" value="ABZ84827.1"/>
    <property type="molecule type" value="Genomic_DNA"/>
</dbReference>
<dbReference type="Proteomes" id="UP000008550">
    <property type="component" value="Chromosome"/>
</dbReference>
<evidence type="ECO:0000256" key="3">
    <source>
        <dbReference type="ARBA" id="ARBA00022676"/>
    </source>
</evidence>
<proteinExistence type="inferred from homology"/>
<dbReference type="InterPro" id="IPR007235">
    <property type="entry name" value="Glyco_trans_28_C"/>
</dbReference>
<dbReference type="PANTHER" id="PTHR43025:SF3">
    <property type="entry name" value="MONOGALACTOSYLDIACYLGLYCEROL SYNTHASE 1, CHLOROPLASTIC"/>
    <property type="match status" value="1"/>
</dbReference>
<dbReference type="Pfam" id="PF04101">
    <property type="entry name" value="Glyco_tran_28_C"/>
    <property type="match status" value="1"/>
</dbReference>
<dbReference type="AlphaFoldDB" id="B0THP4"/>
<evidence type="ECO:0000313" key="9">
    <source>
        <dbReference type="Proteomes" id="UP000008550"/>
    </source>
</evidence>
<comment type="subcellular location">
    <subcellularLocation>
        <location evidence="1">Membrane</location>
    </subcellularLocation>
</comment>
<gene>
    <name evidence="8" type="ORF">HM1_2271</name>
</gene>
<keyword evidence="5" id="KW-0175">Coiled coil</keyword>
<dbReference type="CAZy" id="GT28">
    <property type="family name" value="Glycosyltransferase Family 28"/>
</dbReference>
<feature type="domain" description="Glycosyl transferase family 28 C-terminal" evidence="6">
    <location>
        <begin position="244"/>
        <end position="386"/>
    </location>
</feature>
<dbReference type="KEGG" id="hmo:HM1_2271"/>
<keyword evidence="3" id="KW-0328">Glycosyltransferase</keyword>
<evidence type="ECO:0000256" key="2">
    <source>
        <dbReference type="ARBA" id="ARBA00006962"/>
    </source>
</evidence>
<keyword evidence="9" id="KW-1185">Reference proteome</keyword>
<dbReference type="STRING" id="498761.HM1_2271"/>
<evidence type="ECO:0000313" key="8">
    <source>
        <dbReference type="EMBL" id="ABZ84827.1"/>
    </source>
</evidence>
<dbReference type="GO" id="GO:0016758">
    <property type="term" value="F:hexosyltransferase activity"/>
    <property type="evidence" value="ECO:0007669"/>
    <property type="project" value="InterPro"/>
</dbReference>
<keyword evidence="4" id="KW-0808">Transferase</keyword>
<sequence>MALGGHLFYATMDFLRLRRTLEKQEDMKTDASREQTDVLILSVEAGTGHGRAAQAVAKALACRGMTARIEDAFAFGPHWVFASVIGTYLRVLQLAPSLYRFLYYSAARPKAGFLGQQLMTAYLEAFIGEGMADLIRRSQPKAILCTHPFPMGVLCRFQEKGWLKQPLAGVVTDFCIHPFWAFPGVHRYYVAGEALLDELASYGLDRERGQVTGIPIDQSFQQAARLSRSEAEAQLGLSPSRRRLLVMGGGLGLGPVEDWVRGLLKASLADMQIVVIAGRNEDLERRLRTIIAPPERLVVLGFTDRVPALMACSDLFITKPGGLSSSEALAMGLPQILFPPLPGHEEVNQRFLIRHHSAWEVKEEELIAQVEAILADERELEKRREAARRLGNVFAADAVAADVAKLIG</sequence>
<evidence type="ECO:0000256" key="4">
    <source>
        <dbReference type="ARBA" id="ARBA00022679"/>
    </source>
</evidence>
<feature type="domain" description="Diacylglycerol glucosyltransferase N-terminal" evidence="7">
    <location>
        <begin position="49"/>
        <end position="216"/>
    </location>
</feature>
<dbReference type="GO" id="GO:0009247">
    <property type="term" value="P:glycolipid biosynthetic process"/>
    <property type="evidence" value="ECO:0007669"/>
    <property type="project" value="InterPro"/>
</dbReference>
<feature type="coiled-coil region" evidence="5">
    <location>
        <begin position="363"/>
        <end position="390"/>
    </location>
</feature>
<dbReference type="eggNOG" id="COG0707">
    <property type="taxonomic scope" value="Bacteria"/>
</dbReference>
<evidence type="ECO:0000259" key="7">
    <source>
        <dbReference type="Pfam" id="PF06925"/>
    </source>
</evidence>
<dbReference type="Gene3D" id="3.40.50.2000">
    <property type="entry name" value="Glycogen Phosphorylase B"/>
    <property type="match status" value="1"/>
</dbReference>